<dbReference type="RefSeq" id="WP_117688625.1">
    <property type="nucleotide sequence ID" value="NZ_DXNI01000003.1"/>
</dbReference>
<organism evidence="1 3">
    <name type="scientific">[Ruminococcus] lactaris</name>
    <dbReference type="NCBI Taxonomy" id="46228"/>
    <lineage>
        <taxon>Bacteria</taxon>
        <taxon>Bacillati</taxon>
        <taxon>Bacillota</taxon>
        <taxon>Clostridia</taxon>
        <taxon>Lachnospirales</taxon>
        <taxon>Lachnospiraceae</taxon>
        <taxon>Mediterraneibacter</taxon>
    </lineage>
</organism>
<evidence type="ECO:0000313" key="2">
    <source>
        <dbReference type="EMBL" id="RHJ63530.1"/>
    </source>
</evidence>
<name>A0A3E4LJ97_9FIRM</name>
<reference evidence="3 4" key="1">
    <citation type="submission" date="2018-08" db="EMBL/GenBank/DDBJ databases">
        <title>A genome reference for cultivated species of the human gut microbiota.</title>
        <authorList>
            <person name="Zou Y."/>
            <person name="Xue W."/>
            <person name="Luo G."/>
        </authorList>
    </citation>
    <scope>NUCLEOTIDE SEQUENCE [LARGE SCALE GENOMIC DNA]</scope>
    <source>
        <strain evidence="2 4">AM09-9</strain>
        <strain evidence="1 3">TF11-7</strain>
    </source>
</reference>
<evidence type="ECO:0008006" key="5">
    <source>
        <dbReference type="Google" id="ProtNLM"/>
    </source>
</evidence>
<comment type="caution">
    <text evidence="1">The sequence shown here is derived from an EMBL/GenBank/DDBJ whole genome shotgun (WGS) entry which is preliminary data.</text>
</comment>
<gene>
    <name evidence="2" type="ORF">DW116_02265</name>
    <name evidence="1" type="ORF">DXD17_12650</name>
</gene>
<dbReference type="Proteomes" id="UP000260793">
    <property type="component" value="Unassembled WGS sequence"/>
</dbReference>
<evidence type="ECO:0000313" key="1">
    <source>
        <dbReference type="EMBL" id="RGK37314.1"/>
    </source>
</evidence>
<dbReference type="EMBL" id="QRMI01000004">
    <property type="protein sequence ID" value="RHJ63530.1"/>
    <property type="molecule type" value="Genomic_DNA"/>
</dbReference>
<dbReference type="EMBL" id="QSQN01000041">
    <property type="protein sequence ID" value="RGK37314.1"/>
    <property type="molecule type" value="Genomic_DNA"/>
</dbReference>
<dbReference type="Gene3D" id="3.40.50.1980">
    <property type="entry name" value="Nitrogenase molybdenum iron protein domain"/>
    <property type="match status" value="1"/>
</dbReference>
<protein>
    <recommendedName>
        <fullName evidence="5">CRISPR-associated protein</fullName>
    </recommendedName>
</protein>
<sequence>MFINFSNHASTRWGVPQKQAAKKYGEIVDMQFPNVDPEATSEEVHELARVCAEKIMEMKPECVLCQGEFCLSYQVIQKLKKAGIKVVAACSERKTEEKKIGNDTRKVSYFIFVQFREY</sequence>
<accession>A0A3E4LJ97</accession>
<evidence type="ECO:0000313" key="3">
    <source>
        <dbReference type="Proteomes" id="UP000260793"/>
    </source>
</evidence>
<dbReference type="AlphaFoldDB" id="A0A3E4LJ97"/>
<proteinExistence type="predicted"/>
<dbReference type="Proteomes" id="UP000285832">
    <property type="component" value="Unassembled WGS sequence"/>
</dbReference>
<evidence type="ECO:0000313" key="4">
    <source>
        <dbReference type="Proteomes" id="UP000285832"/>
    </source>
</evidence>